<evidence type="ECO:0000313" key="4">
    <source>
        <dbReference type="Proteomes" id="UP000289886"/>
    </source>
</evidence>
<feature type="region of interest" description="Disordered" evidence="1">
    <location>
        <begin position="38"/>
        <end position="59"/>
    </location>
</feature>
<comment type="caution">
    <text evidence="3">The sequence shown here is derived from an EMBL/GenBank/DDBJ whole genome shotgun (WGS) entry which is preliminary data.</text>
</comment>
<protein>
    <submittedName>
        <fullName evidence="3">Uncharacterized protein</fullName>
    </submittedName>
</protein>
<name>A0A444V5Z2_ACIRT</name>
<keyword evidence="4" id="KW-1185">Reference proteome</keyword>
<proteinExistence type="predicted"/>
<accession>A0A444V5Z2</accession>
<reference evidence="3 4" key="1">
    <citation type="submission" date="2019-01" db="EMBL/GenBank/DDBJ databases">
        <title>Draft Genome and Complete Hox-Cluster Characterization of the Sterlet Sturgeon (Acipenser ruthenus).</title>
        <authorList>
            <person name="Wei Q."/>
        </authorList>
    </citation>
    <scope>NUCLEOTIDE SEQUENCE [LARGE SCALE GENOMIC DNA]</scope>
    <source>
        <strain evidence="3">WHYD16114868_AA</strain>
        <tissue evidence="3">Blood</tissue>
    </source>
</reference>
<feature type="transmembrane region" description="Helical" evidence="2">
    <location>
        <begin position="68"/>
        <end position="91"/>
    </location>
</feature>
<dbReference type="Proteomes" id="UP000289886">
    <property type="component" value="Unassembled WGS sequence"/>
</dbReference>
<gene>
    <name evidence="3" type="ORF">EOD39_16420</name>
</gene>
<keyword evidence="2" id="KW-1133">Transmembrane helix</keyword>
<dbReference type="EMBL" id="SCEB01002065">
    <property type="protein sequence ID" value="RXM95824.1"/>
    <property type="molecule type" value="Genomic_DNA"/>
</dbReference>
<dbReference type="AlphaFoldDB" id="A0A444V5Z2"/>
<sequence>MSVVDRSPQGHSGRCISLGLKHFLRLFQSIPQLNADPELGKLAPAEEHPPASPESPEPQQREARLGWLWSRALVGLLVLLALTVMVLLFLWNYQCIIVHRFCQSHIEERLPFPVFSQSAEEPRHSPEQ</sequence>
<keyword evidence="2" id="KW-0812">Transmembrane</keyword>
<keyword evidence="2" id="KW-0472">Membrane</keyword>
<evidence type="ECO:0000313" key="3">
    <source>
        <dbReference type="EMBL" id="RXM95824.1"/>
    </source>
</evidence>
<evidence type="ECO:0000256" key="2">
    <source>
        <dbReference type="SAM" id="Phobius"/>
    </source>
</evidence>
<organism evidence="3 4">
    <name type="scientific">Acipenser ruthenus</name>
    <name type="common">Sterlet sturgeon</name>
    <dbReference type="NCBI Taxonomy" id="7906"/>
    <lineage>
        <taxon>Eukaryota</taxon>
        <taxon>Metazoa</taxon>
        <taxon>Chordata</taxon>
        <taxon>Craniata</taxon>
        <taxon>Vertebrata</taxon>
        <taxon>Euteleostomi</taxon>
        <taxon>Actinopterygii</taxon>
        <taxon>Chondrostei</taxon>
        <taxon>Acipenseriformes</taxon>
        <taxon>Acipenseridae</taxon>
        <taxon>Acipenser</taxon>
    </lineage>
</organism>
<evidence type="ECO:0000256" key="1">
    <source>
        <dbReference type="SAM" id="MobiDB-lite"/>
    </source>
</evidence>